<gene>
    <name evidence="1" type="ORF">JZ786_23535</name>
</gene>
<dbReference type="AlphaFoldDB" id="A0A9X7VZG3"/>
<keyword evidence="2" id="KW-1185">Reference proteome</keyword>
<sequence length="61" mass="6562">MRLCSRYGVPVLSLDNVRTWLAAGVLAVGIGSDLIREAVQTADLDWITQRATADVECVQGS</sequence>
<organism evidence="1 2">
    <name type="scientific">Alicyclobacillus mengziensis</name>
    <dbReference type="NCBI Taxonomy" id="2931921"/>
    <lineage>
        <taxon>Bacteria</taxon>
        <taxon>Bacillati</taxon>
        <taxon>Bacillota</taxon>
        <taxon>Bacilli</taxon>
        <taxon>Bacillales</taxon>
        <taxon>Alicyclobacillaceae</taxon>
        <taxon>Alicyclobacillus</taxon>
    </lineage>
</organism>
<dbReference type="SUPFAM" id="SSF51569">
    <property type="entry name" value="Aldolase"/>
    <property type="match status" value="1"/>
</dbReference>
<protein>
    <submittedName>
        <fullName evidence="1">Uncharacterized protein</fullName>
    </submittedName>
</protein>
<dbReference type="RefSeq" id="WP_206656677.1">
    <property type="nucleotide sequence ID" value="NZ_CP071182.1"/>
</dbReference>
<accession>A0A9X7VZG3</accession>
<dbReference type="EMBL" id="CP071182">
    <property type="protein sequence ID" value="QSO47322.1"/>
    <property type="molecule type" value="Genomic_DNA"/>
</dbReference>
<dbReference type="Proteomes" id="UP000663505">
    <property type="component" value="Chromosome"/>
</dbReference>
<evidence type="ECO:0000313" key="2">
    <source>
        <dbReference type="Proteomes" id="UP000663505"/>
    </source>
</evidence>
<name>A0A9X7VZG3_9BACL</name>
<reference evidence="1 2" key="1">
    <citation type="submission" date="2021-02" db="EMBL/GenBank/DDBJ databases">
        <title>Alicyclobacillus curvatus sp. nov. and Alicyclobacillus mengziensis sp. nov., two acidophilic bacteria isolated from acid mine drainage.</title>
        <authorList>
            <person name="Huang Y."/>
        </authorList>
    </citation>
    <scope>NUCLEOTIDE SEQUENCE [LARGE SCALE GENOMIC DNA]</scope>
    <source>
        <strain evidence="1 2">S30H14</strain>
    </source>
</reference>
<dbReference type="InterPro" id="IPR013785">
    <property type="entry name" value="Aldolase_TIM"/>
</dbReference>
<dbReference type="Gene3D" id="3.20.20.70">
    <property type="entry name" value="Aldolase class I"/>
    <property type="match status" value="1"/>
</dbReference>
<proteinExistence type="predicted"/>
<evidence type="ECO:0000313" key="1">
    <source>
        <dbReference type="EMBL" id="QSO47322.1"/>
    </source>
</evidence>
<dbReference type="KEGG" id="afx:JZ786_23535"/>